<sequence>MHKLLIVIEKAGNNYSCYSPDLPGVISTGKTKEETKKNMAEAIKMHIDGLIEDGINIPESVSFAEYLTI</sequence>
<dbReference type="SUPFAM" id="SSF143100">
    <property type="entry name" value="TTHA1013/TTHA0281-like"/>
    <property type="match status" value="1"/>
</dbReference>
<dbReference type="PANTHER" id="PTHR34504:SF2">
    <property type="entry name" value="UPF0150 PROTEIN SSL0259"/>
    <property type="match status" value="1"/>
</dbReference>
<protein>
    <submittedName>
        <fullName evidence="2">Type II toxin-antitoxin system HicB family antitoxin</fullName>
    </submittedName>
</protein>
<dbReference type="AlphaFoldDB" id="A0A519BBX6"/>
<dbReference type="InterPro" id="IPR051404">
    <property type="entry name" value="TA_system_antitoxin"/>
</dbReference>
<reference evidence="2 3" key="1">
    <citation type="submission" date="2019-01" db="EMBL/GenBank/DDBJ databases">
        <title>Insights into ecological role of a new deltaproteobacterial order Candidatus Sinidesulfobacterales (Sva0485) by metagenomics and metatranscriptomics.</title>
        <authorList>
            <person name="Tan S."/>
            <person name="Liu J."/>
            <person name="Fang Y."/>
            <person name="Hedlund B.P."/>
            <person name="Lian Z.H."/>
            <person name="Huang L.Y."/>
            <person name="Li J.T."/>
            <person name="Huang L.N."/>
            <person name="Li W.J."/>
            <person name="Jiang H.C."/>
            <person name="Dong H.L."/>
            <person name="Shu W.S."/>
        </authorList>
    </citation>
    <scope>NUCLEOTIDE SEQUENCE [LARGE SCALE GENOMIC DNA]</scope>
    <source>
        <strain evidence="2">AP3</strain>
    </source>
</reference>
<comment type="caution">
    <text evidence="2">The sequence shown here is derived from an EMBL/GenBank/DDBJ whole genome shotgun (WGS) entry which is preliminary data.</text>
</comment>
<gene>
    <name evidence="2" type="ORF">EVJ47_00395</name>
</gene>
<dbReference type="PANTHER" id="PTHR34504">
    <property type="entry name" value="ANTITOXIN HICB"/>
    <property type="match status" value="1"/>
</dbReference>
<accession>A0A519BBX6</accession>
<evidence type="ECO:0000313" key="2">
    <source>
        <dbReference type="EMBL" id="RZD14782.1"/>
    </source>
</evidence>
<evidence type="ECO:0000259" key="1">
    <source>
        <dbReference type="Pfam" id="PF15919"/>
    </source>
</evidence>
<dbReference type="Pfam" id="PF15919">
    <property type="entry name" value="HicB_lk_antitox"/>
    <property type="match status" value="1"/>
</dbReference>
<feature type="domain" description="HicB-like antitoxin of toxin-antitoxin system" evidence="1">
    <location>
        <begin position="6"/>
        <end position="66"/>
    </location>
</feature>
<dbReference type="EMBL" id="SGBD01000001">
    <property type="protein sequence ID" value="RZD14782.1"/>
    <property type="molecule type" value="Genomic_DNA"/>
</dbReference>
<evidence type="ECO:0000313" key="3">
    <source>
        <dbReference type="Proteomes" id="UP000320813"/>
    </source>
</evidence>
<organism evidence="2 3">
    <name type="scientific">Candidatus Acidulodesulfobacterium ferriphilum</name>
    <dbReference type="NCBI Taxonomy" id="2597223"/>
    <lineage>
        <taxon>Bacteria</taxon>
        <taxon>Deltaproteobacteria</taxon>
        <taxon>Candidatus Acidulodesulfobacterales</taxon>
        <taxon>Candidatus Acidulodesulfobacterium</taxon>
    </lineage>
</organism>
<proteinExistence type="predicted"/>
<dbReference type="Proteomes" id="UP000320813">
    <property type="component" value="Unassembled WGS sequence"/>
</dbReference>
<dbReference type="Gene3D" id="3.30.160.250">
    <property type="match status" value="1"/>
</dbReference>
<name>A0A519BBX6_9DELT</name>
<dbReference type="InterPro" id="IPR035069">
    <property type="entry name" value="TTHA1013/TTHA0281-like"/>
</dbReference>
<dbReference type="InterPro" id="IPR031807">
    <property type="entry name" value="HicB-like"/>
</dbReference>